<dbReference type="GO" id="GO:0003688">
    <property type="term" value="F:DNA replication origin binding"/>
    <property type="evidence" value="ECO:0007669"/>
    <property type="project" value="TreeGrafter"/>
</dbReference>
<feature type="region of interest" description="Disordered" evidence="1">
    <location>
        <begin position="30"/>
        <end position="62"/>
    </location>
</feature>
<keyword evidence="3" id="KW-1185">Reference proteome</keyword>
<reference evidence="2 3" key="1">
    <citation type="journal article" date="2018" name="Front. Plant Sci.">
        <title>Red Clover (Trifolium pratense) and Zigzag Clover (T. medium) - A Picture of Genomic Similarities and Differences.</title>
        <authorList>
            <person name="Dluhosova J."/>
            <person name="Istvanek J."/>
            <person name="Nedelnik J."/>
            <person name="Repkova J."/>
        </authorList>
    </citation>
    <scope>NUCLEOTIDE SEQUENCE [LARGE SCALE GENOMIC DNA]</scope>
    <source>
        <strain evidence="3">cv. 10/8</strain>
        <tissue evidence="2">Leaf</tissue>
    </source>
</reference>
<feature type="compositionally biased region" description="Basic and acidic residues" evidence="1">
    <location>
        <begin position="42"/>
        <end position="62"/>
    </location>
</feature>
<dbReference type="GO" id="GO:0005664">
    <property type="term" value="C:nuclear origin of replication recognition complex"/>
    <property type="evidence" value="ECO:0007669"/>
    <property type="project" value="TreeGrafter"/>
</dbReference>
<comment type="caution">
    <text evidence="2">The sequence shown here is derived from an EMBL/GenBank/DDBJ whole genome shotgun (WGS) entry which is preliminary data.</text>
</comment>
<feature type="non-terminal residue" evidence="2">
    <location>
        <position position="91"/>
    </location>
</feature>
<dbReference type="InterPro" id="IPR020796">
    <property type="entry name" value="ORC5"/>
</dbReference>
<feature type="non-terminal residue" evidence="2">
    <location>
        <position position="1"/>
    </location>
</feature>
<proteinExistence type="predicted"/>
<dbReference type="Proteomes" id="UP000265520">
    <property type="component" value="Unassembled WGS sequence"/>
</dbReference>
<dbReference type="PANTHER" id="PTHR12705:SF0">
    <property type="entry name" value="ORIGIN RECOGNITION COMPLEX SUBUNIT 5"/>
    <property type="match status" value="1"/>
</dbReference>
<evidence type="ECO:0000313" key="2">
    <source>
        <dbReference type="EMBL" id="MCI58625.1"/>
    </source>
</evidence>
<dbReference type="PANTHER" id="PTHR12705">
    <property type="entry name" value="ORIGIN RECOGNITION COMPLEX SUBUNIT 5"/>
    <property type="match status" value="1"/>
</dbReference>
<feature type="compositionally biased region" description="Polar residues" evidence="1">
    <location>
        <begin position="30"/>
        <end position="41"/>
    </location>
</feature>
<protein>
    <submittedName>
        <fullName evidence="2">Origin recognition complex subunit 5-like</fullName>
    </submittedName>
</protein>
<dbReference type="EMBL" id="LXQA010549321">
    <property type="protein sequence ID" value="MCI58625.1"/>
    <property type="molecule type" value="Genomic_DNA"/>
</dbReference>
<evidence type="ECO:0000256" key="1">
    <source>
        <dbReference type="SAM" id="MobiDB-lite"/>
    </source>
</evidence>
<organism evidence="2 3">
    <name type="scientific">Trifolium medium</name>
    <dbReference type="NCBI Taxonomy" id="97028"/>
    <lineage>
        <taxon>Eukaryota</taxon>
        <taxon>Viridiplantae</taxon>
        <taxon>Streptophyta</taxon>
        <taxon>Embryophyta</taxon>
        <taxon>Tracheophyta</taxon>
        <taxon>Spermatophyta</taxon>
        <taxon>Magnoliopsida</taxon>
        <taxon>eudicotyledons</taxon>
        <taxon>Gunneridae</taxon>
        <taxon>Pentapetalae</taxon>
        <taxon>rosids</taxon>
        <taxon>fabids</taxon>
        <taxon>Fabales</taxon>
        <taxon>Fabaceae</taxon>
        <taxon>Papilionoideae</taxon>
        <taxon>50 kb inversion clade</taxon>
        <taxon>NPAAA clade</taxon>
        <taxon>Hologalegina</taxon>
        <taxon>IRL clade</taxon>
        <taxon>Trifolieae</taxon>
        <taxon>Trifolium</taxon>
    </lineage>
</organism>
<dbReference type="GO" id="GO:0006270">
    <property type="term" value="P:DNA replication initiation"/>
    <property type="evidence" value="ECO:0007669"/>
    <property type="project" value="TreeGrafter"/>
</dbReference>
<accession>A0A392TFB1</accession>
<evidence type="ECO:0000313" key="3">
    <source>
        <dbReference type="Proteomes" id="UP000265520"/>
    </source>
</evidence>
<sequence>GKGRVVPTEDLKRRLFNHVKPHIASSLNDVFKVSSQPSSETESGKETKLKRNLKRSERSEEIGDLDFHMSTSAKYLLISAFLASRNPAILD</sequence>
<name>A0A392TFB1_9FABA</name>
<dbReference type="AlphaFoldDB" id="A0A392TFB1"/>